<name>A0A445MVX1_9BACT</name>
<accession>A0A445MVX1</accession>
<feature type="chain" id="PRO_5019097623" evidence="1">
    <location>
        <begin position="24"/>
        <end position="215"/>
    </location>
</feature>
<organism evidence="3">
    <name type="scientific">uncultured Desulfobacterium sp</name>
    <dbReference type="NCBI Taxonomy" id="201089"/>
    <lineage>
        <taxon>Bacteria</taxon>
        <taxon>Pseudomonadati</taxon>
        <taxon>Thermodesulfobacteriota</taxon>
        <taxon>Desulfobacteria</taxon>
        <taxon>Desulfobacterales</taxon>
        <taxon>Desulfobacteriaceae</taxon>
        <taxon>Desulfobacterium</taxon>
        <taxon>environmental samples</taxon>
    </lineage>
</organism>
<feature type="domain" description="Glycine zipper" evidence="2">
    <location>
        <begin position="29"/>
        <end position="75"/>
    </location>
</feature>
<evidence type="ECO:0000256" key="1">
    <source>
        <dbReference type="SAM" id="SignalP"/>
    </source>
</evidence>
<keyword evidence="1" id="KW-0732">Signal</keyword>
<gene>
    <name evidence="3" type="ORF">PITCH_A190098</name>
</gene>
<dbReference type="InterPro" id="IPR039567">
    <property type="entry name" value="Gly-zipper"/>
</dbReference>
<reference evidence="3" key="1">
    <citation type="submission" date="2018-01" db="EMBL/GenBank/DDBJ databases">
        <authorList>
            <person name="Regsiter A."/>
            <person name="William W."/>
        </authorList>
    </citation>
    <scope>NUCLEOTIDE SEQUENCE</scope>
    <source>
        <strain evidence="3">TRIP AH-1</strain>
    </source>
</reference>
<dbReference type="PROSITE" id="PS51257">
    <property type="entry name" value="PROKAR_LIPOPROTEIN"/>
    <property type="match status" value="1"/>
</dbReference>
<evidence type="ECO:0000259" key="2">
    <source>
        <dbReference type="Pfam" id="PF13488"/>
    </source>
</evidence>
<proteinExistence type="predicted"/>
<dbReference type="EMBL" id="OJIN01000101">
    <property type="protein sequence ID" value="SPD73522.1"/>
    <property type="molecule type" value="Genomic_DNA"/>
</dbReference>
<feature type="signal peptide" evidence="1">
    <location>
        <begin position="1"/>
        <end position="23"/>
    </location>
</feature>
<protein>
    <submittedName>
        <fullName evidence="3">Putative 17 kDa surface antigen</fullName>
    </submittedName>
</protein>
<evidence type="ECO:0000313" key="3">
    <source>
        <dbReference type="EMBL" id="SPD73522.1"/>
    </source>
</evidence>
<sequence>MKKIIATLLTVSFICFTSGCANMGATEKGAIVGAGVGAVVGGLVSKDHPAEGALIGAAVGAIAGAVIGHYIDKKQKSAEETATVYDYQPEEGTVVNIEEVAMEPAEIRPGEASRLVINYAILSPDAEKAIPVTEIREIKSSGKSLKEIGPAVKKRNSGTYITEQEVTFPANLPEGVYTLKGTVEAEGKTSTKETDFRVAKIKKGSEYLYAINMVE</sequence>
<dbReference type="Pfam" id="PF13488">
    <property type="entry name" value="Gly-zipper_Omp"/>
    <property type="match status" value="1"/>
</dbReference>
<dbReference type="AlphaFoldDB" id="A0A445MVX1"/>